<evidence type="ECO:0000256" key="2">
    <source>
        <dbReference type="SAM" id="MobiDB-lite"/>
    </source>
</evidence>
<evidence type="ECO:0000259" key="3">
    <source>
        <dbReference type="Pfam" id="PF03787"/>
    </source>
</evidence>
<dbReference type="OrthoDB" id="44077at2157"/>
<keyword evidence="5" id="KW-1185">Reference proteome</keyword>
<dbReference type="GO" id="GO:0051607">
    <property type="term" value="P:defense response to virus"/>
    <property type="evidence" value="ECO:0007669"/>
    <property type="project" value="UniProtKB-KW"/>
</dbReference>
<keyword evidence="1" id="KW-0051">Antiviral defense</keyword>
<dbReference type="STRING" id="1110509.Mhar_1710"/>
<feature type="region of interest" description="Disordered" evidence="2">
    <location>
        <begin position="52"/>
        <end position="77"/>
    </location>
</feature>
<evidence type="ECO:0000256" key="1">
    <source>
        <dbReference type="ARBA" id="ARBA00023118"/>
    </source>
</evidence>
<dbReference type="PANTHER" id="PTHR36700:SF1">
    <property type="entry name" value="CRISPR SYSTEM CMR SUBUNIT CMR4"/>
    <property type="match status" value="1"/>
</dbReference>
<dbReference type="RefSeq" id="WP_014587249.1">
    <property type="nucleotide sequence ID" value="NC_017527.1"/>
</dbReference>
<name>G7WQS5_METH6</name>
<feature type="domain" description="CRISPR type III-associated protein" evidence="3">
    <location>
        <begin position="10"/>
        <end position="275"/>
    </location>
</feature>
<dbReference type="Pfam" id="PF03787">
    <property type="entry name" value="RAMPs"/>
    <property type="match status" value="1"/>
</dbReference>
<proteinExistence type="predicted"/>
<dbReference type="GeneID" id="12510881"/>
<organism evidence="4 5">
    <name type="scientific">Methanothrix harundinacea (strain 6Ac)</name>
    <name type="common">Methanosaeta harundinacea</name>
    <dbReference type="NCBI Taxonomy" id="1110509"/>
    <lineage>
        <taxon>Archaea</taxon>
        <taxon>Methanobacteriati</taxon>
        <taxon>Methanobacteriota</taxon>
        <taxon>Stenosarchaea group</taxon>
        <taxon>Methanomicrobia</taxon>
        <taxon>Methanotrichales</taxon>
        <taxon>Methanotrichaceae</taxon>
        <taxon>Methanothrix</taxon>
    </lineage>
</organism>
<accession>G7WQS5</accession>
<reference evidence="4 5" key="1">
    <citation type="journal article" date="2012" name="PLoS ONE">
        <title>The genome characteristics and predicted function of methyl-group oxidation pathway in the obligate aceticlastic methanogens, Methanosaeta spp.</title>
        <authorList>
            <person name="Zhu J."/>
            <person name="Zheng H."/>
            <person name="Ai G."/>
            <person name="Zhang G."/>
            <person name="Liu D."/>
            <person name="Liu X."/>
            <person name="Dong X."/>
        </authorList>
    </citation>
    <scope>NUCLEOTIDE SEQUENCE [LARGE SCALE GENOMIC DNA]</scope>
    <source>
        <strain evidence="4 5">6Ac</strain>
    </source>
</reference>
<gene>
    <name evidence="4" type="ordered locus">Mhar_1710</name>
</gene>
<dbReference type="PANTHER" id="PTHR36700">
    <property type="entry name" value="CRISPR SYSTEM CMR SUBUNIT CMR4"/>
    <property type="match status" value="1"/>
</dbReference>
<dbReference type="PATRIC" id="fig|1110509.7.peg.1898"/>
<feature type="compositionally biased region" description="Basic and acidic residues" evidence="2">
    <location>
        <begin position="52"/>
        <end position="64"/>
    </location>
</feature>
<dbReference type="HOGENOM" id="CLU_047795_0_0_2"/>
<evidence type="ECO:0000313" key="4">
    <source>
        <dbReference type="EMBL" id="AET65068.1"/>
    </source>
</evidence>
<dbReference type="InterPro" id="IPR013410">
    <property type="entry name" value="CRISPR-assoc_RAMP_Cmr4"/>
</dbReference>
<dbReference type="NCBIfam" id="TIGR02580">
    <property type="entry name" value="cas_RAMP_Cmr4"/>
    <property type="match status" value="1"/>
</dbReference>
<dbReference type="EMBL" id="CP003117">
    <property type="protein sequence ID" value="AET65068.1"/>
    <property type="molecule type" value="Genomic_DNA"/>
</dbReference>
<dbReference type="InterPro" id="IPR005537">
    <property type="entry name" value="RAMP_III_fam"/>
</dbReference>
<protein>
    <submittedName>
        <fullName evidence="4">CRISPR-associated protein, Cmr4 family</fullName>
    </submittedName>
</protein>
<dbReference type="KEGG" id="mhi:Mhar_1710"/>
<sequence length="282" mass="31387">MRSIIIGMLAETPVHPGAGRSTGFVDLPVARESITEYPVIVGSSLKGALKDRARDKWPGKRSENGEEAAQSEEVERAFGKQDGAGDLIVSDARLLLLPVRSLTGHYKWATCPNILERLSRDIHRSGFEKKLKIPKTDKKPENGTVLGEGSGKIFLEEREFKIVETADKSVIEAIDQLMPNRASAERLARQLIVLSDDDFKWFASYGLPISARNVLDENTKTSKNLWYEETLAQDSLFYNLLMERGNGSIDLVKILVDERPYLQVGGNETVGQGWFALRLVGE</sequence>
<dbReference type="Proteomes" id="UP000005877">
    <property type="component" value="Chromosome"/>
</dbReference>
<evidence type="ECO:0000313" key="5">
    <source>
        <dbReference type="Proteomes" id="UP000005877"/>
    </source>
</evidence>
<dbReference type="AlphaFoldDB" id="G7WQS5"/>